<organism evidence="5">
    <name type="scientific">Hymenolepis diminuta</name>
    <name type="common">Rat tapeworm</name>
    <dbReference type="NCBI Taxonomy" id="6216"/>
    <lineage>
        <taxon>Eukaryota</taxon>
        <taxon>Metazoa</taxon>
        <taxon>Spiralia</taxon>
        <taxon>Lophotrochozoa</taxon>
        <taxon>Platyhelminthes</taxon>
        <taxon>Cestoda</taxon>
        <taxon>Eucestoda</taxon>
        <taxon>Cyclophyllidea</taxon>
        <taxon>Hymenolepididae</taxon>
        <taxon>Hymenolepis</taxon>
    </lineage>
</organism>
<evidence type="ECO:0000259" key="1">
    <source>
        <dbReference type="Pfam" id="PF04054"/>
    </source>
</evidence>
<evidence type="ECO:0000313" key="5">
    <source>
        <dbReference type="WBParaSite" id="HDID_0000378501-mRNA-1"/>
    </source>
</evidence>
<dbReference type="GO" id="GO:0000288">
    <property type="term" value="P:nuclear-transcribed mRNA catabolic process, deadenylation-dependent decay"/>
    <property type="evidence" value="ECO:0007669"/>
    <property type="project" value="TreeGrafter"/>
</dbReference>
<feature type="domain" description="CCR4-NOT transcription complex subunit 1 CAF1-binding" evidence="2">
    <location>
        <begin position="68"/>
        <end position="190"/>
    </location>
</feature>
<dbReference type="GO" id="GO:0060090">
    <property type="term" value="F:molecular adaptor activity"/>
    <property type="evidence" value="ECO:0007669"/>
    <property type="project" value="TreeGrafter"/>
</dbReference>
<evidence type="ECO:0000259" key="2">
    <source>
        <dbReference type="Pfam" id="PF16415"/>
    </source>
</evidence>
<dbReference type="GO" id="GO:0017148">
    <property type="term" value="P:negative regulation of translation"/>
    <property type="evidence" value="ECO:0007669"/>
    <property type="project" value="InterPro"/>
</dbReference>
<feature type="domain" description="CCR4-NOT transcription complex subunit 1 CAF1-binding" evidence="2">
    <location>
        <begin position="237"/>
        <end position="384"/>
    </location>
</feature>
<name>A0A0R3SFY9_HYMDI</name>
<feature type="domain" description="CCR4-Not complex component Not1 C-terminal" evidence="1">
    <location>
        <begin position="1086"/>
        <end position="1423"/>
    </location>
</feature>
<accession>A0A0R3SFY9</accession>
<dbReference type="Gene3D" id="1.25.40.800">
    <property type="match status" value="1"/>
</dbReference>
<evidence type="ECO:0000313" key="4">
    <source>
        <dbReference type="Proteomes" id="UP000274504"/>
    </source>
</evidence>
<dbReference type="InterPro" id="IPR007196">
    <property type="entry name" value="CCR4-Not_Not1_C"/>
</dbReference>
<dbReference type="Pfam" id="PF04054">
    <property type="entry name" value="Not1"/>
    <property type="match status" value="1"/>
</dbReference>
<dbReference type="WBParaSite" id="HDID_0000378501-mRNA-1">
    <property type="protein sequence ID" value="HDID_0000378501-mRNA-1"/>
    <property type="gene ID" value="HDID_0000378501"/>
</dbReference>
<dbReference type="Proteomes" id="UP000274504">
    <property type="component" value="Unassembled WGS sequence"/>
</dbReference>
<dbReference type="Pfam" id="PF16415">
    <property type="entry name" value="CNOT1_CAF1_bind"/>
    <property type="match status" value="2"/>
</dbReference>
<dbReference type="GO" id="GO:0030015">
    <property type="term" value="C:CCR4-NOT core complex"/>
    <property type="evidence" value="ECO:0007669"/>
    <property type="project" value="InterPro"/>
</dbReference>
<dbReference type="InterPro" id="IPR040398">
    <property type="entry name" value="Not1"/>
</dbReference>
<dbReference type="Gene3D" id="1.25.40.180">
    <property type="match status" value="2"/>
</dbReference>
<reference evidence="3 4" key="2">
    <citation type="submission" date="2018-11" db="EMBL/GenBank/DDBJ databases">
        <authorList>
            <consortium name="Pathogen Informatics"/>
        </authorList>
    </citation>
    <scope>NUCLEOTIDE SEQUENCE [LARGE SCALE GENOMIC DNA]</scope>
</reference>
<protein>
    <submittedName>
        <fullName evidence="5">Ras-GAP domain-containing protein</fullName>
    </submittedName>
</protein>
<dbReference type="STRING" id="6216.A0A0R3SFY9"/>
<dbReference type="PANTHER" id="PTHR13162:SF8">
    <property type="entry name" value="CCR4-NOT TRANSCRIPTION COMPLEX SUBUNIT 1"/>
    <property type="match status" value="1"/>
</dbReference>
<dbReference type="GO" id="GO:0000932">
    <property type="term" value="C:P-body"/>
    <property type="evidence" value="ECO:0007669"/>
    <property type="project" value="TreeGrafter"/>
</dbReference>
<gene>
    <name evidence="3" type="ORF">HDID_LOCUS3783</name>
</gene>
<dbReference type="OrthoDB" id="1933107at2759"/>
<sequence>MHKKGSVMGNTHGPTLGAASYAHTLFPPHQDAEGDADVLLVREYITVEAEHIFVELSRGNLDDLTMLYLKKLGRFLGLVTLTQNRIVFDKDLDMKAFLYDAILESKDVLLYVLAFMTQFLRGLNGSLIRPYNPYVIRILRVLKLLYDQRSTDCDIKTEVRCINLSVIFKINALCGAIGVKIEDISDFKFVADIFEQCAKFADDTSFELLKETPCIGYEIEHPKIGQTREHSPYPQHMNTVSEKNVVLKSQELDNILTPVSVAWFLRYLINRRAVKDRTLLKAFTDIVMCVDRRFPCSLELAVSEILKTVKAIFRCLPACEIDEEKRVKLSNLGRFLRLLTAVRNPSNFFEFSFNLKELLLQSKQYSQGVQAYVIPFVSEYLNNNDDDAPLTTSIHTVRIEELLKNLSAKETNFGEDALTRESPSEYCYIAFEQKGCASEVLENSWVQKNMAFIKLIYEMHQNYLNEDSQHVPNPIHVLSNLDFQMIRSSLISSSKYINSNIVRKARSIIEDHGLFWPIFYAVGEFIKGGDKTVLNEVIQWLKRFMNGDFPKRNTFNDEEIQKIRNAVDAIVDSRTDRILQHIQDTMPDFIYSELTKHNQEIDKSTGMLLANSLTMQLLPACLAYFKMNTVETVIERLMLWPHLSGKDASSAKGHSQSDRKLDVSICKLISKVIKLTYCNRPHSDAISHLENIFESIVNEKPQNFDRIQTLICHDLFVLFLTNFNSQAEKESRNIYLQVVRMLKILRCPSWNKETVTNEWIQLVRGEIDVTSQQESDNSIIWNWEAISELLEESLINHLKFDSLLSLNVKVGNERAVTLLLNLLDRFILPPIFGKRSEDSINRMLGKNVSTYLVTDLFVITHKRDFAVLNEFDLPKSTKALMDLQKFKIIRCRKFNLRLNITCARIRALTNWDLLEATIDGMPLKGFMDDVGEKDETSEMKLFTKKVIYQWLSKYVERKQDDPLPFDEWMDSPNWLKTISGLSKMAVFLRICICLAFDNTLKFIAVSQFEALIDLMIACSKRFSNMIAIQRRLLIHVIDKLGRTLMQHHENSSCEFNPKQYQVFLLKLLEKLLVHFPAINEPDQSEKYCEIHRFIPIAFGYLLHQLRPYRMPKFVSGFMEILQNDFFMKCFWIKTDDHTILVERFEDTVKLYRKIYAQLLSDLTSHVILGRERSQLETRLTKLWCKMLYEYPDFICEFYHYFSKVISISKSSLRNIVAFAKPTTSGCLMDELPEYTLNAGHRLPPFAKQSIDSDIKLGSPVNLNLLNDYLSRYHTISVLERSKDNNEREAAATQINMVLFFEAVLRQRRLSYEIPSHNTYYPEFLADLVTYLGLHAIQNAQLGKYLADDLTIVALLPEIVFLESFLQHLHECDQYILVCFLIGQLRYESLWTLFFSQCLLVLLRKLTDSRLTDMIIRILIEYLQYETFKSDGLLFVCRNIKEKLDFPKLLKHFSDEERSLFDNARKRRTKAN</sequence>
<proteinExistence type="predicted"/>
<dbReference type="Gene3D" id="1.25.40.790">
    <property type="match status" value="1"/>
</dbReference>
<reference evidence="5" key="1">
    <citation type="submission" date="2017-02" db="UniProtKB">
        <authorList>
            <consortium name="WormBaseParasite"/>
        </authorList>
    </citation>
    <scope>IDENTIFICATION</scope>
</reference>
<dbReference type="PANTHER" id="PTHR13162">
    <property type="entry name" value="CCR4-NOT TRANSCRIPTION COMPLEX"/>
    <property type="match status" value="1"/>
</dbReference>
<dbReference type="EMBL" id="UYSG01001239">
    <property type="protein sequence ID" value="VDL38994.1"/>
    <property type="molecule type" value="Genomic_DNA"/>
</dbReference>
<evidence type="ECO:0000313" key="3">
    <source>
        <dbReference type="EMBL" id="VDL38994.1"/>
    </source>
</evidence>
<dbReference type="InterPro" id="IPR032191">
    <property type="entry name" value="CNOT1_CAF1_bind"/>
</dbReference>